<evidence type="ECO:0000256" key="11">
    <source>
        <dbReference type="ARBA" id="ARBA00022989"/>
    </source>
</evidence>
<dbReference type="SMART" id="SM00304">
    <property type="entry name" value="HAMP"/>
    <property type="match status" value="1"/>
</dbReference>
<evidence type="ECO:0000256" key="14">
    <source>
        <dbReference type="SAM" id="Phobius"/>
    </source>
</evidence>
<dbReference type="GO" id="GO:0000156">
    <property type="term" value="F:phosphorelay response regulator activity"/>
    <property type="evidence" value="ECO:0007669"/>
    <property type="project" value="TreeGrafter"/>
</dbReference>
<dbReference type="InterPro" id="IPR036890">
    <property type="entry name" value="HATPase_C_sf"/>
</dbReference>
<dbReference type="InterPro" id="IPR003594">
    <property type="entry name" value="HATPase_dom"/>
</dbReference>
<evidence type="ECO:0000256" key="8">
    <source>
        <dbReference type="ARBA" id="ARBA00022741"/>
    </source>
</evidence>
<evidence type="ECO:0000256" key="7">
    <source>
        <dbReference type="ARBA" id="ARBA00022692"/>
    </source>
</evidence>
<keyword evidence="12" id="KW-0902">Two-component regulatory system</keyword>
<keyword evidence="18" id="KW-1185">Reference proteome</keyword>
<feature type="transmembrane region" description="Helical" evidence="14">
    <location>
        <begin position="158"/>
        <end position="179"/>
    </location>
</feature>
<dbReference type="Pfam" id="PF00512">
    <property type="entry name" value="HisKA"/>
    <property type="match status" value="1"/>
</dbReference>
<dbReference type="Proteomes" id="UP000184032">
    <property type="component" value="Unassembled WGS sequence"/>
</dbReference>
<dbReference type="InterPro" id="IPR036097">
    <property type="entry name" value="HisK_dim/P_sf"/>
</dbReference>
<evidence type="ECO:0000256" key="6">
    <source>
        <dbReference type="ARBA" id="ARBA00022679"/>
    </source>
</evidence>
<dbReference type="AlphaFoldDB" id="A0A1M5P8V9"/>
<evidence type="ECO:0000256" key="10">
    <source>
        <dbReference type="ARBA" id="ARBA00022840"/>
    </source>
</evidence>
<evidence type="ECO:0000256" key="5">
    <source>
        <dbReference type="ARBA" id="ARBA00022553"/>
    </source>
</evidence>
<evidence type="ECO:0000256" key="4">
    <source>
        <dbReference type="ARBA" id="ARBA00022475"/>
    </source>
</evidence>
<comment type="catalytic activity">
    <reaction evidence="1">
        <text>ATP + protein L-histidine = ADP + protein N-phospho-L-histidine.</text>
        <dbReference type="EC" id="2.7.13.3"/>
    </reaction>
</comment>
<dbReference type="InterPro" id="IPR004358">
    <property type="entry name" value="Sig_transdc_His_kin-like_C"/>
</dbReference>
<name>A0A1M5P8V9_9FIRM</name>
<evidence type="ECO:0000256" key="13">
    <source>
        <dbReference type="ARBA" id="ARBA00023136"/>
    </source>
</evidence>
<dbReference type="InterPro" id="IPR005467">
    <property type="entry name" value="His_kinase_dom"/>
</dbReference>
<dbReference type="SMART" id="SM00388">
    <property type="entry name" value="HisKA"/>
    <property type="match status" value="1"/>
</dbReference>
<evidence type="ECO:0000256" key="3">
    <source>
        <dbReference type="ARBA" id="ARBA00012438"/>
    </source>
</evidence>
<keyword evidence="8" id="KW-0547">Nucleotide-binding</keyword>
<dbReference type="SUPFAM" id="SSF158472">
    <property type="entry name" value="HAMP domain-like"/>
    <property type="match status" value="1"/>
</dbReference>
<dbReference type="GO" id="GO:0000155">
    <property type="term" value="F:phosphorelay sensor kinase activity"/>
    <property type="evidence" value="ECO:0007669"/>
    <property type="project" value="InterPro"/>
</dbReference>
<evidence type="ECO:0000313" key="17">
    <source>
        <dbReference type="EMBL" id="SHG97653.1"/>
    </source>
</evidence>
<reference evidence="17 18" key="1">
    <citation type="submission" date="2016-11" db="EMBL/GenBank/DDBJ databases">
        <authorList>
            <person name="Jaros S."/>
            <person name="Januszkiewicz K."/>
            <person name="Wedrychowicz H."/>
        </authorList>
    </citation>
    <scope>NUCLEOTIDE SEQUENCE [LARGE SCALE GENOMIC DNA]</scope>
    <source>
        <strain evidence="17 18">DSM 21120</strain>
    </source>
</reference>
<dbReference type="PRINTS" id="PR00344">
    <property type="entry name" value="BCTRLSENSOR"/>
</dbReference>
<proteinExistence type="predicted"/>
<keyword evidence="9 17" id="KW-0418">Kinase</keyword>
<sequence length="464" mass="51955">MLIIILAVITIEIFLVVGFKDFYYGSVETELENGISISVDYFKKFYSSKTVEDLVDENSEENEILWSHINSEIQILDLNGNVVSDSIGVLPSNPVETADVKGARNGKRVSYVGSSNYTNEMVMSIAEPLKNSSGEVIGYLRFISSMEEANKAILKTTLTMGLFGLVVVLITMFMSYLLANSIVKPIKELTSVAEKMVDGQYKVRSTVKTNDELGQLSKTLNTMAEEIIKRDQIKNDFISSISHELRTPLTSIKGWAVVLKGADKEEKELINDGLTIIENESDRLAKMVEELLDFSRFISGRIQLEKDTFNITDTCNDVAKQMKPRVESNKVDFINEVKEEKVLIIGDENRIRQILINLIDNAIKFTSEKGWVKFQAYKEGEYYSMLVSDNGVGISKEDLAHVKEKFYKGKHSKSHSGLGLSIADEIAKLHNGKLEIFSEINIGTTVKVSIPIPTPTNSKEEVNE</sequence>
<dbReference type="Gene3D" id="1.10.287.130">
    <property type="match status" value="1"/>
</dbReference>
<dbReference type="InterPro" id="IPR003660">
    <property type="entry name" value="HAMP_dom"/>
</dbReference>
<dbReference type="SUPFAM" id="SSF103190">
    <property type="entry name" value="Sensory domain-like"/>
    <property type="match status" value="1"/>
</dbReference>
<dbReference type="FunFam" id="3.30.565.10:FF:000006">
    <property type="entry name" value="Sensor histidine kinase WalK"/>
    <property type="match status" value="1"/>
</dbReference>
<dbReference type="SUPFAM" id="SSF47384">
    <property type="entry name" value="Homodimeric domain of signal transducing histidine kinase"/>
    <property type="match status" value="1"/>
</dbReference>
<dbReference type="CDD" id="cd06225">
    <property type="entry name" value="HAMP"/>
    <property type="match status" value="1"/>
</dbReference>
<dbReference type="PROSITE" id="PS50109">
    <property type="entry name" value="HIS_KIN"/>
    <property type="match status" value="1"/>
</dbReference>
<organism evidence="17 18">
    <name type="scientific">Anaerosphaera aminiphila DSM 21120</name>
    <dbReference type="NCBI Taxonomy" id="1120995"/>
    <lineage>
        <taxon>Bacteria</taxon>
        <taxon>Bacillati</taxon>
        <taxon>Bacillota</taxon>
        <taxon>Tissierellia</taxon>
        <taxon>Tissierellales</taxon>
        <taxon>Peptoniphilaceae</taxon>
        <taxon>Anaerosphaera</taxon>
    </lineage>
</organism>
<dbReference type="InterPro" id="IPR003661">
    <property type="entry name" value="HisK_dim/P_dom"/>
</dbReference>
<dbReference type="EC" id="2.7.13.3" evidence="3"/>
<evidence type="ECO:0000259" key="16">
    <source>
        <dbReference type="PROSITE" id="PS50885"/>
    </source>
</evidence>
<keyword evidence="10" id="KW-0067">ATP-binding</keyword>
<keyword evidence="5" id="KW-0597">Phosphoprotein</keyword>
<protein>
    <recommendedName>
        <fullName evidence="3">histidine kinase</fullName>
        <ecNumber evidence="3">2.7.13.3</ecNumber>
    </recommendedName>
</protein>
<keyword evidence="7 14" id="KW-0812">Transmembrane</keyword>
<dbReference type="SMART" id="SM00387">
    <property type="entry name" value="HATPase_c"/>
    <property type="match status" value="1"/>
</dbReference>
<dbReference type="PANTHER" id="PTHR42878:SF7">
    <property type="entry name" value="SENSOR HISTIDINE KINASE GLRK"/>
    <property type="match status" value="1"/>
</dbReference>
<dbReference type="CDD" id="cd00082">
    <property type="entry name" value="HisKA"/>
    <property type="match status" value="1"/>
</dbReference>
<dbReference type="FunFam" id="1.10.287.130:FF:000001">
    <property type="entry name" value="Two-component sensor histidine kinase"/>
    <property type="match status" value="1"/>
</dbReference>
<evidence type="ECO:0000256" key="9">
    <source>
        <dbReference type="ARBA" id="ARBA00022777"/>
    </source>
</evidence>
<dbReference type="PROSITE" id="PS50885">
    <property type="entry name" value="HAMP"/>
    <property type="match status" value="1"/>
</dbReference>
<evidence type="ECO:0000256" key="1">
    <source>
        <dbReference type="ARBA" id="ARBA00000085"/>
    </source>
</evidence>
<dbReference type="InterPro" id="IPR050351">
    <property type="entry name" value="BphY/WalK/GraS-like"/>
</dbReference>
<dbReference type="CDD" id="cd00075">
    <property type="entry name" value="HATPase"/>
    <property type="match status" value="1"/>
</dbReference>
<dbReference type="GO" id="GO:0005886">
    <property type="term" value="C:plasma membrane"/>
    <property type="evidence" value="ECO:0007669"/>
    <property type="project" value="UniProtKB-SubCell"/>
</dbReference>
<dbReference type="GO" id="GO:0007234">
    <property type="term" value="P:osmosensory signaling via phosphorelay pathway"/>
    <property type="evidence" value="ECO:0007669"/>
    <property type="project" value="TreeGrafter"/>
</dbReference>
<dbReference type="GO" id="GO:0030295">
    <property type="term" value="F:protein kinase activator activity"/>
    <property type="evidence" value="ECO:0007669"/>
    <property type="project" value="TreeGrafter"/>
</dbReference>
<keyword evidence="11 14" id="KW-1133">Transmembrane helix</keyword>
<dbReference type="SUPFAM" id="SSF55874">
    <property type="entry name" value="ATPase domain of HSP90 chaperone/DNA topoisomerase II/histidine kinase"/>
    <property type="match status" value="1"/>
</dbReference>
<evidence type="ECO:0000259" key="15">
    <source>
        <dbReference type="PROSITE" id="PS50109"/>
    </source>
</evidence>
<dbReference type="Gene3D" id="6.10.340.10">
    <property type="match status" value="1"/>
</dbReference>
<dbReference type="GO" id="GO:0005524">
    <property type="term" value="F:ATP binding"/>
    <property type="evidence" value="ECO:0007669"/>
    <property type="project" value="UniProtKB-KW"/>
</dbReference>
<keyword evidence="6" id="KW-0808">Transferase</keyword>
<dbReference type="Pfam" id="PF02518">
    <property type="entry name" value="HATPase_c"/>
    <property type="match status" value="1"/>
</dbReference>
<dbReference type="EMBL" id="FQXI01000001">
    <property type="protein sequence ID" value="SHG97653.1"/>
    <property type="molecule type" value="Genomic_DNA"/>
</dbReference>
<dbReference type="Gene3D" id="3.30.565.10">
    <property type="entry name" value="Histidine kinase-like ATPase, C-terminal domain"/>
    <property type="match status" value="1"/>
</dbReference>
<evidence type="ECO:0000256" key="2">
    <source>
        <dbReference type="ARBA" id="ARBA00004651"/>
    </source>
</evidence>
<dbReference type="InterPro" id="IPR029151">
    <property type="entry name" value="Sensor-like_sf"/>
</dbReference>
<keyword evidence="4" id="KW-1003">Cell membrane</keyword>
<feature type="domain" description="HAMP" evidence="16">
    <location>
        <begin position="180"/>
        <end position="232"/>
    </location>
</feature>
<evidence type="ECO:0000256" key="12">
    <source>
        <dbReference type="ARBA" id="ARBA00023012"/>
    </source>
</evidence>
<evidence type="ECO:0000313" key="18">
    <source>
        <dbReference type="Proteomes" id="UP000184032"/>
    </source>
</evidence>
<accession>A0A1M5P8V9</accession>
<dbReference type="Pfam" id="PF00672">
    <property type="entry name" value="HAMP"/>
    <property type="match status" value="1"/>
</dbReference>
<dbReference type="PANTHER" id="PTHR42878">
    <property type="entry name" value="TWO-COMPONENT HISTIDINE KINASE"/>
    <property type="match status" value="1"/>
</dbReference>
<comment type="subcellular location">
    <subcellularLocation>
        <location evidence="2">Cell membrane</location>
        <topology evidence="2">Multi-pass membrane protein</topology>
    </subcellularLocation>
</comment>
<gene>
    <name evidence="17" type="ORF">SAMN02745245_00208</name>
</gene>
<feature type="domain" description="Histidine kinase" evidence="15">
    <location>
        <begin position="240"/>
        <end position="454"/>
    </location>
</feature>
<keyword evidence="13 14" id="KW-0472">Membrane</keyword>
<dbReference type="STRING" id="1120995.SAMN02745245_00208"/>